<dbReference type="Proteomes" id="UP000014760">
    <property type="component" value="Unassembled WGS sequence"/>
</dbReference>
<dbReference type="HOGENOM" id="CLU_020105_2_1_1"/>
<feature type="domain" description="Phosphatase tensin-type" evidence="1">
    <location>
        <begin position="1"/>
        <end position="164"/>
    </location>
</feature>
<sequence>MDVTYITERIIVMSFPWEGYDDIYRQSVKEASRMLNDKHGDGYLILNISEKRSILNKCNKQVLDFGWPQRLAPPLERLCGVCKAVDSWLNTDPRHVAVIHSKGERGRSGVIVASYMHYSNICASADQALDRFAMKKFYDDKLGGVTQPSQRRYVHYFAGLLSGGIKMNSSPIYLNHVIIHGVPDFDGRGSCRPFIKVYQGMEPVFVSGIYQVTANQPRICISLDPSLSLKGDVLVKCFHKRPRSNIRDIVFRCQFHTCAVSNHGMTLQKHELDDACDDPRFPDASKVELMFSAHPVKFKRESIFLIIYKTESQEFPPHFIDYSSVDPLERWDSYENFNSLPNQGPLDGSLYATVSKVRSERVNGGLHNGPLTQSADSGISSTSGECPLVVML</sequence>
<gene>
    <name evidence="3" type="ORF">CAPTEDRAFT_123623</name>
</gene>
<dbReference type="SMART" id="SM01326">
    <property type="entry name" value="PTEN_C2"/>
    <property type="match status" value="1"/>
</dbReference>
<reference evidence="5" key="1">
    <citation type="submission" date="2012-12" db="EMBL/GenBank/DDBJ databases">
        <authorList>
            <person name="Hellsten U."/>
            <person name="Grimwood J."/>
            <person name="Chapman J.A."/>
            <person name="Shapiro H."/>
            <person name="Aerts A."/>
            <person name="Otillar R.P."/>
            <person name="Terry A.Y."/>
            <person name="Boore J.L."/>
            <person name="Simakov O."/>
            <person name="Marletaz F."/>
            <person name="Cho S.-J."/>
            <person name="Edsinger-Gonzales E."/>
            <person name="Havlak P."/>
            <person name="Kuo D.-H."/>
            <person name="Larsson T."/>
            <person name="Lv J."/>
            <person name="Arendt D."/>
            <person name="Savage R."/>
            <person name="Osoegawa K."/>
            <person name="de Jong P."/>
            <person name="Lindberg D.R."/>
            <person name="Seaver E.C."/>
            <person name="Weisblat D.A."/>
            <person name="Putnam N.H."/>
            <person name="Grigoriev I.V."/>
            <person name="Rokhsar D.S."/>
        </authorList>
    </citation>
    <scope>NUCLEOTIDE SEQUENCE</scope>
    <source>
        <strain evidence="5">I ESC-2004</strain>
    </source>
</reference>
<keyword evidence="5" id="KW-1185">Reference proteome</keyword>
<dbReference type="GO" id="GO:0005925">
    <property type="term" value="C:focal adhesion"/>
    <property type="evidence" value="ECO:0007669"/>
    <property type="project" value="TreeGrafter"/>
</dbReference>
<dbReference type="PROSITE" id="PS51182">
    <property type="entry name" value="C2_TENSIN"/>
    <property type="match status" value="1"/>
</dbReference>
<dbReference type="EnsemblMetazoa" id="CapteT123623">
    <property type="protein sequence ID" value="CapteP123623"/>
    <property type="gene ID" value="CapteG123623"/>
</dbReference>
<feature type="domain" description="C2 tensin-type" evidence="2">
    <location>
        <begin position="169"/>
        <end position="294"/>
    </location>
</feature>
<dbReference type="STRING" id="283909.R7UBR2"/>
<proteinExistence type="predicted"/>
<dbReference type="EMBL" id="KB305274">
    <property type="protein sequence ID" value="ELU01243.1"/>
    <property type="molecule type" value="Genomic_DNA"/>
</dbReference>
<dbReference type="Gene3D" id="3.90.190.10">
    <property type="entry name" value="Protein tyrosine phosphatase superfamily"/>
    <property type="match status" value="1"/>
</dbReference>
<dbReference type="SUPFAM" id="SSF49562">
    <property type="entry name" value="C2 domain (Calcium/lipid-binding domain, CaLB)"/>
    <property type="match status" value="1"/>
</dbReference>
<dbReference type="InterPro" id="IPR029023">
    <property type="entry name" value="Tensin_phosphatase"/>
</dbReference>
<dbReference type="PROSITE" id="PS51181">
    <property type="entry name" value="PPASE_TENSIN"/>
    <property type="match status" value="1"/>
</dbReference>
<dbReference type="InterPro" id="IPR051484">
    <property type="entry name" value="Tensin_PTEN_phosphatase"/>
</dbReference>
<reference evidence="4" key="3">
    <citation type="submission" date="2015-06" db="UniProtKB">
        <authorList>
            <consortium name="EnsemblMetazoa"/>
        </authorList>
    </citation>
    <scope>IDENTIFICATION</scope>
</reference>
<dbReference type="PANTHER" id="PTHR45734:SF10">
    <property type="entry name" value="BLISTERY, ISOFORM A"/>
    <property type="match status" value="1"/>
</dbReference>
<dbReference type="AlphaFoldDB" id="R7UBR2"/>
<dbReference type="InterPro" id="IPR029021">
    <property type="entry name" value="Prot-tyrosine_phosphatase-like"/>
</dbReference>
<evidence type="ECO:0000259" key="1">
    <source>
        <dbReference type="PROSITE" id="PS51181"/>
    </source>
</evidence>
<evidence type="ECO:0008006" key="6">
    <source>
        <dbReference type="Google" id="ProtNLM"/>
    </source>
</evidence>
<evidence type="ECO:0000313" key="4">
    <source>
        <dbReference type="EnsemblMetazoa" id="CapteP123623"/>
    </source>
</evidence>
<dbReference type="EMBL" id="AMQN01009377">
    <property type="status" value="NOT_ANNOTATED_CDS"/>
    <property type="molecule type" value="Genomic_DNA"/>
</dbReference>
<dbReference type="CDD" id="cd14508">
    <property type="entry name" value="PTP_tensin"/>
    <property type="match status" value="1"/>
</dbReference>
<protein>
    <recommendedName>
        <fullName evidence="6">Phosphatidylinositol-3,4,5-trisphosphate 3-phosphatase</fullName>
    </recommendedName>
</protein>
<name>R7UBR2_CAPTE</name>
<evidence type="ECO:0000313" key="5">
    <source>
        <dbReference type="Proteomes" id="UP000014760"/>
    </source>
</evidence>
<dbReference type="InterPro" id="IPR035892">
    <property type="entry name" value="C2_domain_sf"/>
</dbReference>
<organism evidence="3">
    <name type="scientific">Capitella teleta</name>
    <name type="common">Polychaete worm</name>
    <dbReference type="NCBI Taxonomy" id="283909"/>
    <lineage>
        <taxon>Eukaryota</taxon>
        <taxon>Metazoa</taxon>
        <taxon>Spiralia</taxon>
        <taxon>Lophotrochozoa</taxon>
        <taxon>Annelida</taxon>
        <taxon>Polychaeta</taxon>
        <taxon>Sedentaria</taxon>
        <taxon>Scolecida</taxon>
        <taxon>Capitellidae</taxon>
        <taxon>Capitella</taxon>
    </lineage>
</organism>
<dbReference type="PANTHER" id="PTHR45734">
    <property type="entry name" value="TENSIN"/>
    <property type="match status" value="1"/>
</dbReference>
<evidence type="ECO:0000313" key="3">
    <source>
        <dbReference type="EMBL" id="ELU01243.1"/>
    </source>
</evidence>
<dbReference type="SUPFAM" id="SSF52799">
    <property type="entry name" value="(Phosphotyrosine protein) phosphatases II"/>
    <property type="match status" value="1"/>
</dbReference>
<dbReference type="OMA" id="VIVVHCI"/>
<dbReference type="OrthoDB" id="6273691at2759"/>
<dbReference type="Gene3D" id="2.60.40.1110">
    <property type="match status" value="1"/>
</dbReference>
<dbReference type="InterPro" id="IPR014020">
    <property type="entry name" value="Tensin_C2-dom"/>
</dbReference>
<reference evidence="3 5" key="2">
    <citation type="journal article" date="2013" name="Nature">
        <title>Insights into bilaterian evolution from three spiralian genomes.</title>
        <authorList>
            <person name="Simakov O."/>
            <person name="Marletaz F."/>
            <person name="Cho S.J."/>
            <person name="Edsinger-Gonzales E."/>
            <person name="Havlak P."/>
            <person name="Hellsten U."/>
            <person name="Kuo D.H."/>
            <person name="Larsson T."/>
            <person name="Lv J."/>
            <person name="Arendt D."/>
            <person name="Savage R."/>
            <person name="Osoegawa K."/>
            <person name="de Jong P."/>
            <person name="Grimwood J."/>
            <person name="Chapman J.A."/>
            <person name="Shapiro H."/>
            <person name="Aerts A."/>
            <person name="Otillar R.P."/>
            <person name="Terry A.Y."/>
            <person name="Boore J.L."/>
            <person name="Grigoriev I.V."/>
            <person name="Lindberg D.R."/>
            <person name="Seaver E.C."/>
            <person name="Weisblat D.A."/>
            <person name="Putnam N.H."/>
            <person name="Rokhsar D.S."/>
        </authorList>
    </citation>
    <scope>NUCLEOTIDE SEQUENCE</scope>
    <source>
        <strain evidence="3 5">I ESC-2004</strain>
    </source>
</reference>
<dbReference type="Pfam" id="PF10409">
    <property type="entry name" value="PTEN_C2"/>
    <property type="match status" value="1"/>
</dbReference>
<evidence type="ECO:0000259" key="2">
    <source>
        <dbReference type="PROSITE" id="PS51182"/>
    </source>
</evidence>
<accession>R7UBR2</accession>